<dbReference type="OrthoDB" id="6153474at2759"/>
<evidence type="ECO:0000313" key="8">
    <source>
        <dbReference type="EMBL" id="CAG2199477.1"/>
    </source>
</evidence>
<name>A0A8S3QX43_MYTED</name>
<keyword evidence="6" id="KW-0175">Coiled coil</keyword>
<feature type="coiled-coil region" evidence="6">
    <location>
        <begin position="146"/>
        <end position="173"/>
    </location>
</feature>
<feature type="compositionally biased region" description="Basic and acidic residues" evidence="7">
    <location>
        <begin position="1185"/>
        <end position="1197"/>
    </location>
</feature>
<gene>
    <name evidence="8" type="ORF">MEDL_14060</name>
</gene>
<dbReference type="InterPro" id="IPR018159">
    <property type="entry name" value="Spectrin/alpha-actinin"/>
</dbReference>
<evidence type="ECO:0000313" key="9">
    <source>
        <dbReference type="Proteomes" id="UP000683360"/>
    </source>
</evidence>
<evidence type="ECO:0000256" key="1">
    <source>
        <dbReference type="ARBA" id="ARBA00004126"/>
    </source>
</evidence>
<feature type="coiled-coil region" evidence="6">
    <location>
        <begin position="931"/>
        <end position="958"/>
    </location>
</feature>
<keyword evidence="4" id="KW-0472">Membrane</keyword>
<dbReference type="Gene3D" id="1.20.58.60">
    <property type="match status" value="12"/>
</dbReference>
<evidence type="ECO:0000256" key="6">
    <source>
        <dbReference type="SAM" id="Coils"/>
    </source>
</evidence>
<dbReference type="SUPFAM" id="SSF46966">
    <property type="entry name" value="Spectrin repeat"/>
    <property type="match status" value="15"/>
</dbReference>
<reference evidence="8" key="1">
    <citation type="submission" date="2021-03" db="EMBL/GenBank/DDBJ databases">
        <authorList>
            <person name="Bekaert M."/>
        </authorList>
    </citation>
    <scope>NUCLEOTIDE SEQUENCE</scope>
</reference>
<feature type="coiled-coil region" evidence="6">
    <location>
        <begin position="69"/>
        <end position="96"/>
    </location>
</feature>
<feature type="compositionally biased region" description="Polar residues" evidence="7">
    <location>
        <begin position="1159"/>
        <end position="1184"/>
    </location>
</feature>
<dbReference type="Proteomes" id="UP000683360">
    <property type="component" value="Unassembled WGS sequence"/>
</dbReference>
<dbReference type="PANTHER" id="PTHR14514:SF7">
    <property type="entry name" value="KASH DOMAIN-CONTAINING PROTEIN"/>
    <property type="match status" value="1"/>
</dbReference>
<organism evidence="8 9">
    <name type="scientific">Mytilus edulis</name>
    <name type="common">Blue mussel</name>
    <dbReference type="NCBI Taxonomy" id="6550"/>
    <lineage>
        <taxon>Eukaryota</taxon>
        <taxon>Metazoa</taxon>
        <taxon>Spiralia</taxon>
        <taxon>Lophotrochozoa</taxon>
        <taxon>Mollusca</taxon>
        <taxon>Bivalvia</taxon>
        <taxon>Autobranchia</taxon>
        <taxon>Pteriomorphia</taxon>
        <taxon>Mytilida</taxon>
        <taxon>Mytiloidea</taxon>
        <taxon>Mytilidae</taxon>
        <taxon>Mytilinae</taxon>
        <taxon>Mytilus</taxon>
    </lineage>
</organism>
<feature type="compositionally biased region" description="Polar residues" evidence="7">
    <location>
        <begin position="1230"/>
        <end position="1240"/>
    </location>
</feature>
<keyword evidence="2" id="KW-0597">Phosphoprotein</keyword>
<keyword evidence="3" id="KW-0677">Repeat</keyword>
<keyword evidence="5" id="KW-0539">Nucleus</keyword>
<proteinExistence type="predicted"/>
<sequence length="2118" mass="242838">MVLRCTDISEKIANFQPSIAQLNQAVERLRSNGQNVEADEILQLTSQYEMAMDKVDQESTKCKQAVAFRQNYATQKAQLEAAVQECEDEINEVAQSGMPIGERIERFKAITEKLQSTEPLFMVVSDKAQQLSVESGEDARPITDSVQHLKSHMDQLKKQAGQKTKQCDQIQKSRVEFDKSMDHAISWLEQKEDILASCTAQEMEPDKVMGSLQKHNALAREALDKIAAVKDQAKLEKAHYEKMGEPMPATMQDKLNQIQSLEDSIKEAIAKKDNYLEEAKTDRMQFEMSMKQINDWTSGAEEMLDSGYDGLDYDTLTDTLSEHRDYFSEASMCQDEMEQVMELSERLLPTLDNNDKETLRQTLKNTNKKLADVMAASQRRQQSLEKHAEDWQDYKDMVFNVTEQLQDLEEQWATCEQLPVANPVMVQQQLAKSKDFLAKVEEVRGAMSEINDKSHDLDKDGNAGSRSFINQLVDDLNDRYNTLTTTTENKQMTLQNLKGTWDEYTTLLEDVENLVNTADQRLPTIEVESAPNHELLTHLNETKNICTQIQVSEPKIEALKRCTENLQRSLPTAEAKIHTQEKLMNLLEKLERIQDNANEYHVALQDEVDDRGAFQTEADQTVQWLAEAKMELERLDPGKEVADVVERIEKQKVLQQEVAIRMDQMEQVAQQKKAKYNALGKDLPEELLRQIVDMKALETDVATVMKTKGEELQHIKADREEVTSSLKDVSLWLTDAELRLQDRIINIPDSIHNLQVLQSEFEDIKPVLDKLRKRGSDLIQHTPDSIEKQLVQKALADTNRQWLAVQGRTAERSRRLEDAKDLLQNFDEVADSLEKWLPGAESLVQKDATWSNFDTVKDQLKQQRVRILAVLEILEKMHGKKKLTKDLDHQQDKLSSLGTISKKLDQLCDATSARDRLSKLNKRMFNLHSKGSEKLNTLEEINDDIDDYEDELTRLRLWMDETRSHLTMRDTTLTLKEQLAIQEKILEDIDSHKGKAMLVEQKQSELKSLTGKEEPEAALATEMSELQHMARQQCEELQESIIQQEQYESDIRHLSSAITEAQDKLLSAPVQAADVNTLKKQIAEHNALAFQIKSYQDKINDINEKSKHLSERSLGMRPAMVEKLSQMGYRYPSSLPSLKVTGEADRSGPDSGIFVSHEGSLNATQRSVSDADFSSSTMRSSKYGRSSDKMGPRHDEPGSLSGRSDDTDITIENYPGLFETMDMRKPRGQGHQQRSRSPSPFTEEKMARQHQEPVKMSSLSQPGRAGGMSLHRNVASPSLQPFSEMEVSASVPNLLQPELHGPPRERSASFGAKLRPKLGELALLNTSWNTLQHQLGAREHELQVALQKQERYQQSVQDVTLKMERTQSKLARTYPSSLADLDKQLKDYKNAVKDKEKHDISLTAYKKHLKDLEDWVEEMKIRQAATPLPTDSVQSLRQYLHDNQTLQEELNNRLQVVSDLAVQCDALCERETPAKADKLRSQLTNLQTQLGNLKLSAIEKQGPIRAAIKESEKRHKEMDEYEKKVKKLQNWVVDTKQLAMVPPKIETLILPENRQSLQKQLKSDLSEHRQLVKQLSTDAPSYQSRGPELPIAPPISEEELVHRWQELNDELNQKKEQLEDLLRGRGHMEPRSSYSWLSPSDPQGQLNDIRHNLDELNNLWQQLNTQVDDKQLRLDQVLDYQQKYQDALQNISQWLDLAEQKILSPDSDKDSQQKLRENEALQRDIKSLQNEISAMARNSQDLLTSTNRESQELVTCSLSNLNERVQMLENQAQLQGEKLRQADRKWKEYRDEVQSLQRKLAEIRSAMATQSPSASLDELVSHMQKMEAQLKTCEGQLRDLRQRSEELSVVAPKMINPTEIKALQTSYMELQQKVMDKKADILQSVSVQDQYEKLLQDYAEFLETANEKLKTETVNVKDLHQIKQQLAAHKDFFSDLEVNRAMLDTLSQQCDKNTQQSHLSMHTRLNNLTYIILDKASLHGQRLERLVRQWTELSEKHDQLHSFLEDIERQMPRPVASNDSIMAIQEKISTYQRLQRELTDEKPMVFQVVDKGKQLLHSVNCPGLEAEVTELAEKWVNLNTALSLELKRTEKLGEQLQAFEAEAAVLRTWLLTAKNETY</sequence>
<evidence type="ECO:0000256" key="3">
    <source>
        <dbReference type="ARBA" id="ARBA00022737"/>
    </source>
</evidence>
<evidence type="ECO:0000256" key="2">
    <source>
        <dbReference type="ARBA" id="ARBA00022553"/>
    </source>
</evidence>
<feature type="compositionally biased region" description="Basic and acidic residues" evidence="7">
    <location>
        <begin position="1242"/>
        <end position="1253"/>
    </location>
</feature>
<feature type="coiled-coil region" evidence="6">
    <location>
        <begin position="1711"/>
        <end position="1880"/>
    </location>
</feature>
<evidence type="ECO:0000256" key="7">
    <source>
        <dbReference type="SAM" id="MobiDB-lite"/>
    </source>
</evidence>
<dbReference type="SMART" id="SM00150">
    <property type="entry name" value="SPEC"/>
    <property type="match status" value="15"/>
</dbReference>
<protein>
    <submittedName>
        <fullName evidence="8">SYNE1</fullName>
    </submittedName>
</protein>
<dbReference type="PANTHER" id="PTHR14514">
    <property type="entry name" value="PKA ANCHORING PROTEIN"/>
    <property type="match status" value="1"/>
</dbReference>
<feature type="coiled-coil region" evidence="6">
    <location>
        <begin position="576"/>
        <end position="607"/>
    </location>
</feature>
<comment type="caution">
    <text evidence="8">The sequence shown here is derived from an EMBL/GenBank/DDBJ whole genome shotgun (WGS) entry which is preliminary data.</text>
</comment>
<dbReference type="CDD" id="cd00176">
    <property type="entry name" value="SPEC"/>
    <property type="match status" value="5"/>
</dbReference>
<dbReference type="InterPro" id="IPR002017">
    <property type="entry name" value="Spectrin_repeat"/>
</dbReference>
<dbReference type="GO" id="GO:0031965">
    <property type="term" value="C:nuclear membrane"/>
    <property type="evidence" value="ECO:0007669"/>
    <property type="project" value="UniProtKB-SubCell"/>
</dbReference>
<comment type="subcellular location">
    <subcellularLocation>
        <location evidence="1">Nucleus membrane</location>
    </subcellularLocation>
</comment>
<dbReference type="Pfam" id="PF00435">
    <property type="entry name" value="Spectrin"/>
    <property type="match status" value="2"/>
</dbReference>
<feature type="region of interest" description="Disordered" evidence="7">
    <location>
        <begin position="1140"/>
        <end position="1274"/>
    </location>
</feature>
<feature type="coiled-coil region" evidence="6">
    <location>
        <begin position="1558"/>
        <end position="1673"/>
    </location>
</feature>
<keyword evidence="9" id="KW-1185">Reference proteome</keyword>
<dbReference type="EMBL" id="CAJPWZ010000721">
    <property type="protein sequence ID" value="CAG2199477.1"/>
    <property type="molecule type" value="Genomic_DNA"/>
</dbReference>
<evidence type="ECO:0000256" key="5">
    <source>
        <dbReference type="ARBA" id="ARBA00023242"/>
    </source>
</evidence>
<feature type="coiled-coil region" evidence="6">
    <location>
        <begin position="1476"/>
        <end position="1524"/>
    </location>
</feature>
<accession>A0A8S3QX43</accession>
<feature type="coiled-coil region" evidence="6">
    <location>
        <begin position="212"/>
        <end position="278"/>
    </location>
</feature>
<evidence type="ECO:0000256" key="4">
    <source>
        <dbReference type="ARBA" id="ARBA00023136"/>
    </source>
</evidence>